<accession>A0A4R3K3F8</accession>
<dbReference type="AlphaFoldDB" id="A0A4R3K3F8"/>
<gene>
    <name evidence="2" type="ORF">EDC37_11710</name>
</gene>
<dbReference type="NCBIfam" id="TIGR01908">
    <property type="entry name" value="cas_CXXC_CXXC"/>
    <property type="match status" value="1"/>
</dbReference>
<proteinExistence type="predicted"/>
<name>A0A4R3K3F8_9FIRM</name>
<dbReference type="EMBL" id="SMAA01000017">
    <property type="protein sequence ID" value="TCS77239.1"/>
    <property type="molecule type" value="Genomic_DNA"/>
</dbReference>
<evidence type="ECO:0000259" key="1">
    <source>
        <dbReference type="Pfam" id="PF09706"/>
    </source>
</evidence>
<dbReference type="InterPro" id="IPR010180">
    <property type="entry name" value="CRISPR-assoc_prot_CXXC-CXXC"/>
</dbReference>
<protein>
    <submittedName>
        <fullName evidence="2">CRISPR-associated protein Cst1</fullName>
    </submittedName>
</protein>
<dbReference type="Pfam" id="PF09706">
    <property type="entry name" value="Cas_CXXC_CXXC"/>
    <property type="match status" value="1"/>
</dbReference>
<evidence type="ECO:0000313" key="3">
    <source>
        <dbReference type="Proteomes" id="UP000295188"/>
    </source>
</evidence>
<reference evidence="2 3" key="1">
    <citation type="submission" date="2019-03" db="EMBL/GenBank/DDBJ databases">
        <title>Genomic Encyclopedia of Type Strains, Phase IV (KMG-IV): sequencing the most valuable type-strain genomes for metagenomic binning, comparative biology and taxonomic classification.</title>
        <authorList>
            <person name="Goeker M."/>
        </authorList>
    </citation>
    <scope>NUCLEOTIDE SEQUENCE [LARGE SCALE GENOMIC DNA]</scope>
    <source>
        <strain evidence="2 3">DSM 20467</strain>
    </source>
</reference>
<sequence>MEDFISLYTSDFIYNAGLVGFVRLLENTGAQKGEDYEIINNELRVSKKFLLSIDLAQAYIDTHIAVFAPNSAYTRLLNDEVDNIQKLTKIYIENENKDNKKKLDDRYNFLLGNSGLARASYITACAILQAKNINIDLKTECKKIKEIKDYEEKYKELLQLKEKLQDDFCKETFLMKDIMYSRINAIWSGKSFLNRANAKKDIKGIYYKDFVEGMGKYLKEPPKEKKSSRHCIVCDAVLAKPIDISFLNDSADDMARKKSAFWDYKPDAHLCPICAFVYSLAPLGFVPLERDMIFVNHNTDIDNLVSVNKNIIAAVNLRKDEQENVWYKIWNAVVQEILNQKVVLCDNIQVVVREKDQEKYNFNVIAKDILILLQECMKDIEKIGKKSIQLHPPEYFNVQDAVLRNIFNRNNQYNLLNSIIHYSLQENKQVGYLYNVLMIQQKMTGGDNMERAKANMFYVRKLYKEGQQLRGFFVSDRGGSADVDNKLRGLTFQLLNALQINDDNHFWQIILKTYAGYGRPVPSEFLEGFANSDVFQQLGYAYILGLKSNSKEMEKENSKIEGKK</sequence>
<feature type="domain" description="CRISPR-associated protein CXXC-CXXC" evidence="1">
    <location>
        <begin position="225"/>
        <end position="285"/>
    </location>
</feature>
<keyword evidence="3" id="KW-1185">Reference proteome</keyword>
<dbReference type="InterPro" id="IPR019121">
    <property type="entry name" value="CRISPR-assoc_CXXC-CXXC_dom"/>
</dbReference>
<evidence type="ECO:0000313" key="2">
    <source>
        <dbReference type="EMBL" id="TCS77239.1"/>
    </source>
</evidence>
<dbReference type="OrthoDB" id="5540852at2"/>
<dbReference type="Proteomes" id="UP000295188">
    <property type="component" value="Unassembled WGS sequence"/>
</dbReference>
<comment type="caution">
    <text evidence="2">The sequence shown here is derived from an EMBL/GenBank/DDBJ whole genome shotgun (WGS) entry which is preliminary data.</text>
</comment>
<organism evidence="2 3">
    <name type="scientific">Pectinatus cerevisiiphilus</name>
    <dbReference type="NCBI Taxonomy" id="86956"/>
    <lineage>
        <taxon>Bacteria</taxon>
        <taxon>Bacillati</taxon>
        <taxon>Bacillota</taxon>
        <taxon>Negativicutes</taxon>
        <taxon>Selenomonadales</taxon>
        <taxon>Selenomonadaceae</taxon>
        <taxon>Pectinatus</taxon>
    </lineage>
</organism>
<dbReference type="RefSeq" id="WP_132550994.1">
    <property type="nucleotide sequence ID" value="NZ_SMAA01000017.1"/>
</dbReference>